<protein>
    <recommendedName>
        <fullName evidence="2">DUF1440 domain-containing protein</fullName>
    </recommendedName>
</protein>
<organism evidence="1">
    <name type="scientific">uncultured Thermomicrobiales bacterium</name>
    <dbReference type="NCBI Taxonomy" id="1645740"/>
    <lineage>
        <taxon>Bacteria</taxon>
        <taxon>Pseudomonadati</taxon>
        <taxon>Thermomicrobiota</taxon>
        <taxon>Thermomicrobia</taxon>
        <taxon>Thermomicrobiales</taxon>
        <taxon>environmental samples</taxon>
    </lineage>
</organism>
<evidence type="ECO:0008006" key="2">
    <source>
        <dbReference type="Google" id="ProtNLM"/>
    </source>
</evidence>
<evidence type="ECO:0000313" key="1">
    <source>
        <dbReference type="EMBL" id="CAA9549347.1"/>
    </source>
</evidence>
<dbReference type="EMBL" id="CADCWI010000045">
    <property type="protein sequence ID" value="CAA9549347.1"/>
    <property type="molecule type" value="Genomic_DNA"/>
</dbReference>
<reference evidence="1" key="1">
    <citation type="submission" date="2020-02" db="EMBL/GenBank/DDBJ databases">
        <authorList>
            <person name="Meier V. D."/>
        </authorList>
    </citation>
    <scope>NUCLEOTIDE SEQUENCE</scope>
    <source>
        <strain evidence="1">AVDCRST_MAG43</strain>
    </source>
</reference>
<sequence length="164" mass="17874">MRYGSKRRRSWTGAEKVAGATAGLAGGAAYAAAMAADLRLFRYNADDYLLLGGALGLRPMPASRVGKCIHVLNSAVLGILFERLAYRRLPFSPAVNGAVFATIENAALYPVFIVEHLHPLIRRGDLPSYRTGAAFSQSVIRHVAYGAVTGWTLDSLLKRWARKR</sequence>
<dbReference type="InterPro" id="IPR046739">
    <property type="entry name" value="DUF6789"/>
</dbReference>
<gene>
    <name evidence="1" type="ORF">AVDCRST_MAG43-884</name>
</gene>
<dbReference type="Pfam" id="PF20587">
    <property type="entry name" value="DUF6789"/>
    <property type="match status" value="1"/>
</dbReference>
<name>A0A6J4UH48_9BACT</name>
<dbReference type="AlphaFoldDB" id="A0A6J4UH48"/>
<accession>A0A6J4UH48</accession>
<proteinExistence type="predicted"/>